<dbReference type="RefSeq" id="WP_125029589.1">
    <property type="nucleotide sequence ID" value="NZ_JAPXVP010000003.1"/>
</dbReference>
<evidence type="ECO:0000313" key="4">
    <source>
        <dbReference type="Proteomes" id="UP000285794"/>
    </source>
</evidence>
<evidence type="ECO:0000259" key="2">
    <source>
        <dbReference type="Pfam" id="PF19081"/>
    </source>
</evidence>
<reference evidence="3 4" key="1">
    <citation type="submission" date="2018-07" db="EMBL/GenBank/DDBJ databases">
        <title>Draft genome sequence of Ancylomarina sp. M1P.</title>
        <authorList>
            <person name="Yadav S."/>
            <person name="Villanueva L."/>
            <person name="Damste J.S.S."/>
        </authorList>
    </citation>
    <scope>NUCLEOTIDE SEQUENCE [LARGE SCALE GENOMIC DNA]</scope>
    <source>
        <strain evidence="3 4">M1P</strain>
    </source>
</reference>
<dbReference type="InterPro" id="IPR044023">
    <property type="entry name" value="Ig_7"/>
</dbReference>
<feature type="chain" id="PRO_5019492246" description="Ig-like domain-containing protein" evidence="1">
    <location>
        <begin position="26"/>
        <end position="316"/>
    </location>
</feature>
<name>A0A425Y5P1_9BACT</name>
<evidence type="ECO:0000313" key="3">
    <source>
        <dbReference type="EMBL" id="RRG23551.1"/>
    </source>
</evidence>
<accession>A0A425Y5P1</accession>
<keyword evidence="4" id="KW-1185">Reference proteome</keyword>
<feature type="domain" description="Ig-like" evidence="2">
    <location>
        <begin position="219"/>
        <end position="303"/>
    </location>
</feature>
<dbReference type="OrthoDB" id="1113763at2"/>
<organism evidence="3 4">
    <name type="scientific">Ancylomarina euxinus</name>
    <dbReference type="NCBI Taxonomy" id="2283627"/>
    <lineage>
        <taxon>Bacteria</taxon>
        <taxon>Pseudomonadati</taxon>
        <taxon>Bacteroidota</taxon>
        <taxon>Bacteroidia</taxon>
        <taxon>Marinilabiliales</taxon>
        <taxon>Marinifilaceae</taxon>
        <taxon>Ancylomarina</taxon>
    </lineage>
</organism>
<dbReference type="Pfam" id="PF19081">
    <property type="entry name" value="Ig_7"/>
    <property type="match status" value="1"/>
</dbReference>
<dbReference type="AlphaFoldDB" id="A0A425Y5P1"/>
<protein>
    <recommendedName>
        <fullName evidence="2">Ig-like domain-containing protein</fullName>
    </recommendedName>
</protein>
<gene>
    <name evidence="3" type="ORF">DWB61_03930</name>
</gene>
<evidence type="ECO:0000256" key="1">
    <source>
        <dbReference type="SAM" id="SignalP"/>
    </source>
</evidence>
<dbReference type="EMBL" id="QQWG01000003">
    <property type="protein sequence ID" value="RRG23551.1"/>
    <property type="molecule type" value="Genomic_DNA"/>
</dbReference>
<proteinExistence type="predicted"/>
<dbReference type="Proteomes" id="UP000285794">
    <property type="component" value="Unassembled WGS sequence"/>
</dbReference>
<sequence length="316" mass="33221">MRQIYVGSFSIFLIFLFSSPSSIWAQAYLSNDDYTGNWEDGISWTGGSSPGLNYNQTSTVAVEGEITASNNLFFNKGLLNIRDTLVINGDLGFGSNGDLSVDAGGVLIVLGSLIVGNKVDIAAGGTIIITGNVNFSGSSGQGSFTSDQFPAQVYIGGDITGSPPTSSSGDAIPVFDCDVATEHENSTCNYGFIEDIEGEEIEEYFQEVICGGGVDPGAIVSDQTVCDGNSVLTITESLPSSESTYQWFSSVNSIDPNTGTWTLISGATQQTYDPGLITATISFFRQVQKGNGCTANSNAVVITFSSNPNPVGIFHE</sequence>
<comment type="caution">
    <text evidence="3">The sequence shown here is derived from an EMBL/GenBank/DDBJ whole genome shotgun (WGS) entry which is preliminary data.</text>
</comment>
<keyword evidence="1" id="KW-0732">Signal</keyword>
<feature type="signal peptide" evidence="1">
    <location>
        <begin position="1"/>
        <end position="25"/>
    </location>
</feature>